<dbReference type="GO" id="GO:0001653">
    <property type="term" value="F:peptide receptor activity"/>
    <property type="evidence" value="ECO:0007669"/>
    <property type="project" value="TreeGrafter"/>
</dbReference>
<proteinExistence type="inferred from homology"/>
<comment type="subcellular location">
    <subcellularLocation>
        <location evidence="1">Membrane</location>
    </subcellularLocation>
</comment>
<dbReference type="PANTHER" id="PTHR11920">
    <property type="entry name" value="GUANYLYL CYCLASE"/>
    <property type="match status" value="1"/>
</dbReference>
<evidence type="ECO:0000256" key="3">
    <source>
        <dbReference type="ARBA" id="ARBA00022741"/>
    </source>
</evidence>
<dbReference type="FunFam" id="3.30.70.1230:FF:000057">
    <property type="entry name" value="Guanylate cyclase"/>
    <property type="match status" value="1"/>
</dbReference>
<dbReference type="SMART" id="SM00044">
    <property type="entry name" value="CYCc"/>
    <property type="match status" value="1"/>
</dbReference>
<protein>
    <recommendedName>
        <fullName evidence="9">Guanylate cyclase domain-containing protein</fullName>
    </recommendedName>
</protein>
<sequence>MHLPDGDEALESVWLQVNIKIKRHGSAPTASAGAHPGSRDAGGCMLLLNATDVTSWVESQERMEGLLQEEHKLLEAMFPRHVIEHVVRNAASRSASHADSLTRGSLVSALPDNTYIAVNARTLRCCSSLAAATTAGAAAVAASKRSSQSTSGALQRPASACGAADDDGGNGGDVGGAEPLLPPLPSWPLRSARAATGAAISTVRGGVSSAAVPRVGAISVPSTITNAAGRVRLREAGAELYARMLGRIGSATGSAGAAPLPLATAHRHVTVLFADIVGFTTMCNELEPLQVMAFLNGLFTRFDSLCDIYGVYKVETIGDCFMVVGGLITVDEDGFKAVRQDGSEDELHAVKVMSFAKAMQREVHGITMPHNGEPLRLRVGLHSGPVTSGIVGSKMPRFCLFGDTVNTASRMESTCDPGAIHASAATAALLPDEAWAPTGGVQVKGKGEMQLAQHPIRKVS</sequence>
<evidence type="ECO:0000256" key="8">
    <source>
        <dbReference type="SAM" id="MobiDB-lite"/>
    </source>
</evidence>
<keyword evidence="3" id="KW-0547">Nucleotide-binding</keyword>
<dbReference type="GO" id="GO:0004383">
    <property type="term" value="F:guanylate cyclase activity"/>
    <property type="evidence" value="ECO:0007669"/>
    <property type="project" value="TreeGrafter"/>
</dbReference>
<keyword evidence="5" id="KW-0472">Membrane</keyword>
<keyword evidence="11" id="KW-1185">Reference proteome</keyword>
<dbReference type="GO" id="GO:0004016">
    <property type="term" value="F:adenylate cyclase activity"/>
    <property type="evidence" value="ECO:0007669"/>
    <property type="project" value="TreeGrafter"/>
</dbReference>
<reference evidence="11" key="1">
    <citation type="journal article" date="2016" name="Nat. Commun.">
        <title>The Gonium pectorale genome demonstrates co-option of cell cycle regulation during the evolution of multicellularity.</title>
        <authorList>
            <person name="Hanschen E.R."/>
            <person name="Marriage T.N."/>
            <person name="Ferris P.J."/>
            <person name="Hamaji T."/>
            <person name="Toyoda A."/>
            <person name="Fujiyama A."/>
            <person name="Neme R."/>
            <person name="Noguchi H."/>
            <person name="Minakuchi Y."/>
            <person name="Suzuki M."/>
            <person name="Kawai-Toyooka H."/>
            <person name="Smith D.R."/>
            <person name="Sparks H."/>
            <person name="Anderson J."/>
            <person name="Bakaric R."/>
            <person name="Luria V."/>
            <person name="Karger A."/>
            <person name="Kirschner M.W."/>
            <person name="Durand P.M."/>
            <person name="Michod R.E."/>
            <person name="Nozaki H."/>
            <person name="Olson B.J."/>
        </authorList>
    </citation>
    <scope>NUCLEOTIDE SEQUENCE [LARGE SCALE GENOMIC DNA]</scope>
    <source>
        <strain evidence="11">NIES-2863</strain>
    </source>
</reference>
<evidence type="ECO:0000256" key="5">
    <source>
        <dbReference type="ARBA" id="ARBA00023136"/>
    </source>
</evidence>
<feature type="region of interest" description="Disordered" evidence="8">
    <location>
        <begin position="143"/>
        <end position="182"/>
    </location>
</feature>
<gene>
    <name evidence="10" type="ORF">GPECTOR_62g887</name>
</gene>
<dbReference type="OrthoDB" id="532905at2759"/>
<dbReference type="PROSITE" id="PS50125">
    <property type="entry name" value="GUANYLATE_CYCLASE_2"/>
    <property type="match status" value="1"/>
</dbReference>
<keyword evidence="4" id="KW-1133">Transmembrane helix</keyword>
<dbReference type="PROSITE" id="PS00452">
    <property type="entry name" value="GUANYLATE_CYCLASE_1"/>
    <property type="match status" value="1"/>
</dbReference>
<dbReference type="PANTHER" id="PTHR11920:SF335">
    <property type="entry name" value="GUANYLATE CYCLASE"/>
    <property type="match status" value="1"/>
</dbReference>
<evidence type="ECO:0000256" key="7">
    <source>
        <dbReference type="RuleBase" id="RU000405"/>
    </source>
</evidence>
<evidence type="ECO:0000313" key="11">
    <source>
        <dbReference type="Proteomes" id="UP000075714"/>
    </source>
</evidence>
<comment type="caution">
    <text evidence="10">The sequence shown here is derived from an EMBL/GenBank/DDBJ whole genome shotgun (WGS) entry which is preliminary data.</text>
</comment>
<dbReference type="GO" id="GO:0005886">
    <property type="term" value="C:plasma membrane"/>
    <property type="evidence" value="ECO:0007669"/>
    <property type="project" value="TreeGrafter"/>
</dbReference>
<keyword evidence="6 7" id="KW-0456">Lyase</keyword>
<evidence type="ECO:0000259" key="9">
    <source>
        <dbReference type="PROSITE" id="PS50125"/>
    </source>
</evidence>
<dbReference type="GO" id="GO:0035556">
    <property type="term" value="P:intracellular signal transduction"/>
    <property type="evidence" value="ECO:0007669"/>
    <property type="project" value="InterPro"/>
</dbReference>
<dbReference type="Proteomes" id="UP000075714">
    <property type="component" value="Unassembled WGS sequence"/>
</dbReference>
<evidence type="ECO:0000313" key="10">
    <source>
        <dbReference type="EMBL" id="KXZ44772.1"/>
    </source>
</evidence>
<evidence type="ECO:0000256" key="4">
    <source>
        <dbReference type="ARBA" id="ARBA00022989"/>
    </source>
</evidence>
<evidence type="ECO:0000256" key="6">
    <source>
        <dbReference type="ARBA" id="ARBA00023239"/>
    </source>
</evidence>
<dbReference type="InterPro" id="IPR029787">
    <property type="entry name" value="Nucleotide_cyclase"/>
</dbReference>
<dbReference type="InterPro" id="IPR001054">
    <property type="entry name" value="A/G_cyclase"/>
</dbReference>
<name>A0A150G4I4_GONPE</name>
<evidence type="ECO:0000256" key="1">
    <source>
        <dbReference type="ARBA" id="ARBA00004370"/>
    </source>
</evidence>
<organism evidence="10 11">
    <name type="scientific">Gonium pectorale</name>
    <name type="common">Green alga</name>
    <dbReference type="NCBI Taxonomy" id="33097"/>
    <lineage>
        <taxon>Eukaryota</taxon>
        <taxon>Viridiplantae</taxon>
        <taxon>Chlorophyta</taxon>
        <taxon>core chlorophytes</taxon>
        <taxon>Chlorophyceae</taxon>
        <taxon>CS clade</taxon>
        <taxon>Chlamydomonadales</taxon>
        <taxon>Volvocaceae</taxon>
        <taxon>Gonium</taxon>
    </lineage>
</organism>
<dbReference type="SUPFAM" id="SSF55073">
    <property type="entry name" value="Nucleotide cyclase"/>
    <property type="match status" value="1"/>
</dbReference>
<keyword evidence="2" id="KW-0812">Transmembrane</keyword>
<dbReference type="GO" id="GO:0000166">
    <property type="term" value="F:nucleotide binding"/>
    <property type="evidence" value="ECO:0007669"/>
    <property type="project" value="UniProtKB-KW"/>
</dbReference>
<accession>A0A150G4I4</accession>
<dbReference type="InterPro" id="IPR050401">
    <property type="entry name" value="Cyclic_nucleotide_synthase"/>
</dbReference>
<dbReference type="AlphaFoldDB" id="A0A150G4I4"/>
<dbReference type="EMBL" id="LSYV01000063">
    <property type="protein sequence ID" value="KXZ44772.1"/>
    <property type="molecule type" value="Genomic_DNA"/>
</dbReference>
<feature type="domain" description="Guanylate cyclase" evidence="9">
    <location>
        <begin position="270"/>
        <end position="412"/>
    </location>
</feature>
<dbReference type="InterPro" id="IPR018297">
    <property type="entry name" value="A/G_cyclase_CS"/>
</dbReference>
<dbReference type="CDD" id="cd07302">
    <property type="entry name" value="CHD"/>
    <property type="match status" value="1"/>
</dbReference>
<dbReference type="Pfam" id="PF00211">
    <property type="entry name" value="Guanylate_cyc"/>
    <property type="match status" value="1"/>
</dbReference>
<comment type="similarity">
    <text evidence="7">Belongs to the adenylyl cyclase class-4/guanylyl cyclase family.</text>
</comment>
<dbReference type="Gene3D" id="3.30.70.1230">
    <property type="entry name" value="Nucleotide cyclase"/>
    <property type="match status" value="1"/>
</dbReference>
<evidence type="ECO:0000256" key="2">
    <source>
        <dbReference type="ARBA" id="ARBA00022692"/>
    </source>
</evidence>
<dbReference type="GO" id="GO:0007168">
    <property type="term" value="P:receptor guanylyl cyclase signaling pathway"/>
    <property type="evidence" value="ECO:0007669"/>
    <property type="project" value="TreeGrafter"/>
</dbReference>